<dbReference type="PANTHER" id="PTHR12363">
    <property type="entry name" value="TRANSPORTIN 3 AND IMPORTIN 13"/>
    <property type="match status" value="1"/>
</dbReference>
<dbReference type="InterPro" id="IPR001494">
    <property type="entry name" value="Importin-beta_N"/>
</dbReference>
<reference evidence="13 14" key="1">
    <citation type="journal article" date="2021" name="BMC Biol.">
        <title>Horizontally acquired antibacterial genes associated with adaptive radiation of ladybird beetles.</title>
        <authorList>
            <person name="Li H.S."/>
            <person name="Tang X.F."/>
            <person name="Huang Y.H."/>
            <person name="Xu Z.Y."/>
            <person name="Chen M.L."/>
            <person name="Du X.Y."/>
            <person name="Qiu B.Y."/>
            <person name="Chen P.T."/>
            <person name="Zhang W."/>
            <person name="Slipinski A."/>
            <person name="Escalona H.E."/>
            <person name="Waterhouse R.M."/>
            <person name="Zwick A."/>
            <person name="Pang H."/>
        </authorList>
    </citation>
    <scope>NUCLEOTIDE SEQUENCE [LARGE SCALE GENOMIC DNA]</scope>
    <source>
        <strain evidence="13">SYSU2018</strain>
    </source>
</reference>
<comment type="subcellular location">
    <subcellularLocation>
        <location evidence="2">Cytoplasm</location>
    </subcellularLocation>
    <subcellularLocation>
        <location evidence="1">Nucleus envelope</location>
    </subcellularLocation>
</comment>
<comment type="caution">
    <text evidence="13">The sequence shown here is derived from an EMBL/GenBank/DDBJ whole genome shotgun (WGS) entry which is preliminary data.</text>
</comment>
<dbReference type="SMART" id="SM00913">
    <property type="entry name" value="IBN_N"/>
    <property type="match status" value="1"/>
</dbReference>
<keyword evidence="6" id="KW-0653">Protein transport</keyword>
<evidence type="ECO:0000259" key="12">
    <source>
        <dbReference type="SMART" id="SM00913"/>
    </source>
</evidence>
<feature type="domain" description="Importin N-terminal" evidence="12">
    <location>
        <begin position="29"/>
        <end position="95"/>
    </location>
</feature>
<keyword evidence="7" id="KW-0007">Acetylation</keyword>
<dbReference type="InterPro" id="IPR057941">
    <property type="entry name" value="TPR_TNPO3_IPO13_2nd"/>
</dbReference>
<dbReference type="Pfam" id="PF03810">
    <property type="entry name" value="IBN_N"/>
    <property type="match status" value="1"/>
</dbReference>
<dbReference type="GO" id="GO:0006606">
    <property type="term" value="P:protein import into nucleus"/>
    <property type="evidence" value="ECO:0007669"/>
    <property type="project" value="UniProtKB-ARBA"/>
</dbReference>
<keyword evidence="5" id="KW-0597">Phosphoprotein</keyword>
<dbReference type="Pfam" id="PF08389">
    <property type="entry name" value="Xpo1"/>
    <property type="match status" value="1"/>
</dbReference>
<evidence type="ECO:0000256" key="3">
    <source>
        <dbReference type="ARBA" id="ARBA00022448"/>
    </source>
</evidence>
<keyword evidence="14" id="KW-1185">Reference proteome</keyword>
<evidence type="ECO:0000256" key="2">
    <source>
        <dbReference type="ARBA" id="ARBA00004496"/>
    </source>
</evidence>
<dbReference type="AlphaFoldDB" id="A0ABD2MIU6"/>
<name>A0ABD2MIU6_9CUCU</name>
<dbReference type="Pfam" id="PF24140">
    <property type="entry name" value="TPR_TNPO3_IPO13_3rd"/>
    <property type="match status" value="1"/>
</dbReference>
<keyword evidence="8" id="KW-0539">Nucleus</keyword>
<evidence type="ECO:0000256" key="4">
    <source>
        <dbReference type="ARBA" id="ARBA00022490"/>
    </source>
</evidence>
<keyword evidence="4" id="KW-0963">Cytoplasm</keyword>
<dbReference type="Pfam" id="PF24138">
    <property type="entry name" value="TPR_TNPO3_IPO13_2nd"/>
    <property type="match status" value="1"/>
</dbReference>
<dbReference type="InterPro" id="IPR058537">
    <property type="entry name" value="TPR_TNPO3_IPO13_4th"/>
</dbReference>
<evidence type="ECO:0000256" key="1">
    <source>
        <dbReference type="ARBA" id="ARBA00004259"/>
    </source>
</evidence>
<dbReference type="SUPFAM" id="SSF48371">
    <property type="entry name" value="ARM repeat"/>
    <property type="match status" value="1"/>
</dbReference>
<evidence type="ECO:0000256" key="6">
    <source>
        <dbReference type="ARBA" id="ARBA00022927"/>
    </source>
</evidence>
<accession>A0ABD2MIU6</accession>
<evidence type="ECO:0000256" key="9">
    <source>
        <dbReference type="ARBA" id="ARBA00060097"/>
    </source>
</evidence>
<keyword evidence="3" id="KW-0813">Transport</keyword>
<sequence length="932" mass="105744">MEEKPTLDLVYLAVSALFDNPNASENEKASQWLGNLQKSVHAWTIADELLHHKKDLQSCYFAAQTMRSKIQNNFHELPQEAHSSLRDSLVEHISQINESTSAVIVTQLCLALADLALQMTSWKRAPLDLINKFSQTNVWPLLEILTVLPEEVEGRAIRLGENRRQELLEDFRQCASTIDQFLIHCSNHYAGNLHENVQVNVKILRCFTSWISIGAILLQNLNENVVIVKAFQILDSKNEASVGSLHDAATDCICMLLQCLEDNNNQHQLETFLFNNVVQLEMSYHISVANEDQEKSMNFCRIFTELAESFLEKIINNSSRESYHFAVKALDLVLICVGHHDYEVAEITFNLWYVLSEELYQKNSGQITELFKPFVERLITALCRHCQMEPDHEGLLEDGDDFKDFRSKVSDLIKDVVFIVGSSNCFRQMFLNLQNPNATWDQSEASLFVMQAVAKNVHPSSENEVIPKVVEAILNIQGQTHIAVRYTSVMLLGELCEWVEKHPDSLDLILHFLVSSLPQPGISAASAAALQNICTTCNEHMARHVPFLIQILHQVDTFGISNNAIIGLLRGVAAIIGCMPPNDMVVAFREVSFIQINPLCHLIEQNTSPSKGTKSDPVLWLDRLSSVLRNIHVKLKGDEHHPCKTVVLEIWPVLSKTFDRYQADVRIMERCCRCVRFMLRCVSQQVKEILENLVHQIIVIYSTYKHSCFLYVGSILVDEYAADVGCVHGLLDMMNAFLEPTFRLFQEENGLRNHPDTIDDFFRLCARFMQRAPIPFLQSTALNPILQCALSACSLDHKEANTSVMKFLYDLISTGQVGKMQSDWNSRNSLVKTILNEFGQQIITNLIHACVFYLHSYMLCEVSDVIVELLEFNRIVTDKWLANALDTLPKQDNGGINAASPQQLKEIHATISKADTSKAITHALKDLTRFYR</sequence>
<dbReference type="GO" id="GO:0005635">
    <property type="term" value="C:nuclear envelope"/>
    <property type="evidence" value="ECO:0007669"/>
    <property type="project" value="UniProtKB-SubCell"/>
</dbReference>
<evidence type="ECO:0000256" key="11">
    <source>
        <dbReference type="ARBA" id="ARBA00067328"/>
    </source>
</evidence>
<evidence type="ECO:0000313" key="13">
    <source>
        <dbReference type="EMBL" id="KAL3266215.1"/>
    </source>
</evidence>
<proteinExistence type="predicted"/>
<protein>
    <recommendedName>
        <fullName evidence="11">Transportin-3</fullName>
    </recommendedName>
</protein>
<dbReference type="InterPro" id="IPR016024">
    <property type="entry name" value="ARM-type_fold"/>
</dbReference>
<dbReference type="InterPro" id="IPR013598">
    <property type="entry name" value="Exportin-1/Importin-b-like"/>
</dbReference>
<dbReference type="Proteomes" id="UP001516400">
    <property type="component" value="Unassembled WGS sequence"/>
</dbReference>
<organism evidence="13 14">
    <name type="scientific">Cryptolaemus montrouzieri</name>
    <dbReference type="NCBI Taxonomy" id="559131"/>
    <lineage>
        <taxon>Eukaryota</taxon>
        <taxon>Metazoa</taxon>
        <taxon>Ecdysozoa</taxon>
        <taxon>Arthropoda</taxon>
        <taxon>Hexapoda</taxon>
        <taxon>Insecta</taxon>
        <taxon>Pterygota</taxon>
        <taxon>Neoptera</taxon>
        <taxon>Endopterygota</taxon>
        <taxon>Coleoptera</taxon>
        <taxon>Polyphaga</taxon>
        <taxon>Cucujiformia</taxon>
        <taxon>Coccinelloidea</taxon>
        <taxon>Coccinellidae</taxon>
        <taxon>Scymninae</taxon>
        <taxon>Scymnini</taxon>
        <taxon>Cryptolaemus</taxon>
    </lineage>
</organism>
<evidence type="ECO:0000256" key="7">
    <source>
        <dbReference type="ARBA" id="ARBA00022990"/>
    </source>
</evidence>
<evidence type="ECO:0000313" key="14">
    <source>
        <dbReference type="Proteomes" id="UP001516400"/>
    </source>
</evidence>
<dbReference type="InterPro" id="IPR011989">
    <property type="entry name" value="ARM-like"/>
</dbReference>
<dbReference type="FunFam" id="1.25.10.10:FF:000079">
    <property type="entry name" value="transportin-3 isoform X1"/>
    <property type="match status" value="1"/>
</dbReference>
<evidence type="ECO:0000256" key="5">
    <source>
        <dbReference type="ARBA" id="ARBA00022553"/>
    </source>
</evidence>
<evidence type="ECO:0000256" key="10">
    <source>
        <dbReference type="ARBA" id="ARBA00063116"/>
    </source>
</evidence>
<evidence type="ECO:0000256" key="8">
    <source>
        <dbReference type="ARBA" id="ARBA00023242"/>
    </source>
</evidence>
<dbReference type="Pfam" id="PF24139">
    <property type="entry name" value="TPR_TNPO3_IPO13_4th"/>
    <property type="match status" value="1"/>
</dbReference>
<dbReference type="InterPro" id="IPR057942">
    <property type="entry name" value="TPR_TNPO3_IPO13_3rd"/>
</dbReference>
<dbReference type="Gene3D" id="1.25.10.10">
    <property type="entry name" value="Leucine-rich Repeat Variant"/>
    <property type="match status" value="1"/>
</dbReference>
<gene>
    <name evidence="13" type="ORF">HHI36_010397</name>
</gene>
<dbReference type="InterPro" id="IPR051345">
    <property type="entry name" value="Importin_beta-like_NTR"/>
</dbReference>
<dbReference type="GO" id="GO:0005737">
    <property type="term" value="C:cytoplasm"/>
    <property type="evidence" value="ECO:0007669"/>
    <property type="project" value="UniProtKB-SubCell"/>
</dbReference>
<comment type="subunit">
    <text evidence="10">Interacts with (GTP-bound) Ran. Interacts with (phosphorylated) SFRS1 and SFRS2; leading to their nuclear import. Interacts with NUP62. Interacts with RBM4. Interacts with CPSF6, promoting its nuclear import.</text>
</comment>
<comment type="function">
    <text evidence="9">Importin, which transports target proteins into the nucleus. Specifically mediates the nuclear import of splicing factor serine/arginine (SR) proteins, such as RBM4, SFRS1 and SFRS2, by recognizing phosphorylated SR domains. Also mediates the nuclear import of serine/arginine (SR) protein CPSF6, independently of CPSF6 phosphorylation. The nuclear import process is regulated by the small GTPase Ran that partitions between cytoplasm and nucleus in the predominantly GDP- and GTP-bound form, respectively. Importin associates with target cargo proteins in the cytoplasm, and the competitive binding of GTP-bound Ran induces the release of cargos in the nucleus.</text>
</comment>
<dbReference type="EMBL" id="JABFTP020000001">
    <property type="protein sequence ID" value="KAL3266215.1"/>
    <property type="molecule type" value="Genomic_DNA"/>
</dbReference>
<dbReference type="PANTHER" id="PTHR12363:SF42">
    <property type="entry name" value="TRANSPORTIN-3"/>
    <property type="match status" value="1"/>
</dbReference>